<name>A0AAE9J7V9_CAEBR</name>
<dbReference type="Proteomes" id="UP000829354">
    <property type="component" value="Chromosome II"/>
</dbReference>
<dbReference type="AlphaFoldDB" id="A0AAE9J7V9"/>
<reference evidence="1 2" key="1">
    <citation type="submission" date="2022-04" db="EMBL/GenBank/DDBJ databases">
        <title>Chromosome-level reference genomes for two strains of Caenorhabditis briggsae: an improved platform for comparative genomics.</title>
        <authorList>
            <person name="Stevens L."/>
            <person name="Andersen E."/>
        </authorList>
    </citation>
    <scope>NUCLEOTIDE SEQUENCE [LARGE SCALE GENOMIC DNA]</scope>
    <source>
        <strain evidence="1">VX34</strain>
        <tissue evidence="1">Whole-organism</tissue>
    </source>
</reference>
<proteinExistence type="predicted"/>
<evidence type="ECO:0000313" key="1">
    <source>
        <dbReference type="EMBL" id="UMM17754.1"/>
    </source>
</evidence>
<keyword evidence="2" id="KW-1185">Reference proteome</keyword>
<organism evidence="1 2">
    <name type="scientific">Caenorhabditis briggsae</name>
    <dbReference type="NCBI Taxonomy" id="6238"/>
    <lineage>
        <taxon>Eukaryota</taxon>
        <taxon>Metazoa</taxon>
        <taxon>Ecdysozoa</taxon>
        <taxon>Nematoda</taxon>
        <taxon>Chromadorea</taxon>
        <taxon>Rhabditida</taxon>
        <taxon>Rhabditina</taxon>
        <taxon>Rhabditomorpha</taxon>
        <taxon>Rhabditoidea</taxon>
        <taxon>Rhabditidae</taxon>
        <taxon>Peloderinae</taxon>
        <taxon>Caenorhabditis</taxon>
    </lineage>
</organism>
<dbReference type="EMBL" id="CP092621">
    <property type="protein sequence ID" value="UMM17754.1"/>
    <property type="molecule type" value="Genomic_DNA"/>
</dbReference>
<protein>
    <submittedName>
        <fullName evidence="1">Uncharacterized protein</fullName>
    </submittedName>
</protein>
<evidence type="ECO:0000313" key="2">
    <source>
        <dbReference type="Proteomes" id="UP000829354"/>
    </source>
</evidence>
<accession>A0AAE9J7V9</accession>
<gene>
    <name evidence="1" type="ORF">L5515_014148</name>
</gene>
<sequence length="238" mass="27535">MLLTFYAKFTKPAEPKTSKLQADSRDYKFASVSKQEHFYKGRCKESPFYDSTPACFFLNLLLFLSTIPESSFGFISETSLPNQKCQLIRSTSKMDSDSIPELSYIVCRNLHFFIPAFSLFIIEIGISSYQIQYQEALTLSRLFHTYSHFVISLHAIICFQSSSMVHIIHDNFYPHALFQRALHVFFGCNNDDVHVNFLSRGDKNQDKNKRSTSIFNHRNLNSLATGFLQYLLRIPYAN</sequence>